<feature type="domain" description="Ubiquitin-like" evidence="1">
    <location>
        <begin position="1"/>
        <end position="76"/>
    </location>
</feature>
<dbReference type="SMART" id="SM00213">
    <property type="entry name" value="UBQ"/>
    <property type="match status" value="1"/>
</dbReference>
<keyword evidence="3" id="KW-1185">Reference proteome</keyword>
<dbReference type="InterPro" id="IPR029071">
    <property type="entry name" value="Ubiquitin-like_domsf"/>
</dbReference>
<evidence type="ECO:0000313" key="3">
    <source>
        <dbReference type="Proteomes" id="UP001279734"/>
    </source>
</evidence>
<dbReference type="AlphaFoldDB" id="A0AAD3T9A0"/>
<dbReference type="Gene3D" id="3.10.20.90">
    <property type="entry name" value="Phosphatidylinositol 3-kinase Catalytic Subunit, Chain A, domain 1"/>
    <property type="match status" value="1"/>
</dbReference>
<dbReference type="GO" id="GO:0043161">
    <property type="term" value="P:proteasome-mediated ubiquitin-dependent protein catabolic process"/>
    <property type="evidence" value="ECO:0007669"/>
    <property type="project" value="TreeGrafter"/>
</dbReference>
<protein>
    <recommendedName>
        <fullName evidence="1">Ubiquitin-like domain-containing protein</fullName>
    </recommendedName>
</protein>
<dbReference type="CDD" id="cd17039">
    <property type="entry name" value="Ubl_ubiquitin_like"/>
    <property type="match status" value="1"/>
</dbReference>
<dbReference type="PRINTS" id="PR00348">
    <property type="entry name" value="UBIQUITIN"/>
</dbReference>
<reference evidence="2" key="1">
    <citation type="submission" date="2023-05" db="EMBL/GenBank/DDBJ databases">
        <title>Nepenthes gracilis genome sequencing.</title>
        <authorList>
            <person name="Fukushima K."/>
        </authorList>
    </citation>
    <scope>NUCLEOTIDE SEQUENCE</scope>
    <source>
        <strain evidence="2">SING2019-196</strain>
    </source>
</reference>
<dbReference type="EMBL" id="BSYO01000028">
    <property type="protein sequence ID" value="GMH24986.1"/>
    <property type="molecule type" value="Genomic_DNA"/>
</dbReference>
<dbReference type="InterPro" id="IPR000626">
    <property type="entry name" value="Ubiquitin-like_dom"/>
</dbReference>
<evidence type="ECO:0000259" key="1">
    <source>
        <dbReference type="PROSITE" id="PS50053"/>
    </source>
</evidence>
<dbReference type="GO" id="GO:0031593">
    <property type="term" value="F:polyubiquitin modification-dependent protein binding"/>
    <property type="evidence" value="ECO:0007669"/>
    <property type="project" value="TreeGrafter"/>
</dbReference>
<comment type="caution">
    <text evidence="2">The sequence shown here is derived from an EMBL/GenBank/DDBJ whole genome shotgun (WGS) entry which is preliminary data.</text>
</comment>
<dbReference type="PANTHER" id="PTHR10621">
    <property type="entry name" value="UV EXCISION REPAIR PROTEIN RAD23"/>
    <property type="match status" value="1"/>
</dbReference>
<dbReference type="GO" id="GO:0005829">
    <property type="term" value="C:cytosol"/>
    <property type="evidence" value="ECO:0007669"/>
    <property type="project" value="TreeGrafter"/>
</dbReference>
<organism evidence="2 3">
    <name type="scientific">Nepenthes gracilis</name>
    <name type="common">Slender pitcher plant</name>
    <dbReference type="NCBI Taxonomy" id="150966"/>
    <lineage>
        <taxon>Eukaryota</taxon>
        <taxon>Viridiplantae</taxon>
        <taxon>Streptophyta</taxon>
        <taxon>Embryophyta</taxon>
        <taxon>Tracheophyta</taxon>
        <taxon>Spermatophyta</taxon>
        <taxon>Magnoliopsida</taxon>
        <taxon>eudicotyledons</taxon>
        <taxon>Gunneridae</taxon>
        <taxon>Pentapetalae</taxon>
        <taxon>Caryophyllales</taxon>
        <taxon>Nepenthaceae</taxon>
        <taxon>Nepenthes</taxon>
    </lineage>
</organism>
<dbReference type="Proteomes" id="UP001279734">
    <property type="component" value="Unassembled WGS sequence"/>
</dbReference>
<dbReference type="GO" id="GO:0043130">
    <property type="term" value="F:ubiquitin binding"/>
    <property type="evidence" value="ECO:0007669"/>
    <property type="project" value="TreeGrafter"/>
</dbReference>
<accession>A0AAD3T9A0</accession>
<dbReference type="PANTHER" id="PTHR10621:SF38">
    <property type="entry name" value="UBIQUITIN DOMAIN-CONTAINING PROTEIN 7SL RNA1-RELATED"/>
    <property type="match status" value="1"/>
</dbReference>
<dbReference type="PROSITE" id="PS00299">
    <property type="entry name" value="UBIQUITIN_1"/>
    <property type="match status" value="1"/>
</dbReference>
<dbReference type="InterPro" id="IPR019954">
    <property type="entry name" value="Ubiquitin_CS"/>
</dbReference>
<dbReference type="FunFam" id="3.10.20.90:FF:000341">
    <property type="entry name" value="Ubiquitin-like superfamily protein"/>
    <property type="match status" value="1"/>
</dbReference>
<dbReference type="SUPFAM" id="SSF54236">
    <property type="entry name" value="Ubiquitin-like"/>
    <property type="match status" value="1"/>
</dbReference>
<gene>
    <name evidence="2" type="ORF">Nepgr_026829</name>
</gene>
<dbReference type="Pfam" id="PF00240">
    <property type="entry name" value="ubiquitin"/>
    <property type="match status" value="1"/>
</dbReference>
<sequence length="86" mass="10086">MDVIFEMQEEISFSIETGFFDTVLEIKEKIEKYRDIPVSQQTLIFNGKVLEDDSDVESSRIFQNSRIRLVVQTREPEKIPAIMTED</sequence>
<dbReference type="GO" id="GO:0070628">
    <property type="term" value="F:proteasome binding"/>
    <property type="evidence" value="ECO:0007669"/>
    <property type="project" value="TreeGrafter"/>
</dbReference>
<dbReference type="GO" id="GO:0005654">
    <property type="term" value="C:nucleoplasm"/>
    <property type="evidence" value="ECO:0007669"/>
    <property type="project" value="TreeGrafter"/>
</dbReference>
<dbReference type="InterPro" id="IPR019956">
    <property type="entry name" value="Ubiquitin_dom"/>
</dbReference>
<proteinExistence type="predicted"/>
<evidence type="ECO:0000313" key="2">
    <source>
        <dbReference type="EMBL" id="GMH24986.1"/>
    </source>
</evidence>
<name>A0AAD3T9A0_NEPGR</name>
<dbReference type="PROSITE" id="PS50053">
    <property type="entry name" value="UBIQUITIN_2"/>
    <property type="match status" value="1"/>
</dbReference>